<protein>
    <submittedName>
        <fullName evidence="8">Methyl-accepting chemotaxis protein</fullName>
    </submittedName>
</protein>
<dbReference type="GO" id="GO:0004888">
    <property type="term" value="F:transmembrane signaling receptor activity"/>
    <property type="evidence" value="ECO:0007669"/>
    <property type="project" value="InterPro"/>
</dbReference>
<evidence type="ECO:0000259" key="6">
    <source>
        <dbReference type="PROSITE" id="PS50111"/>
    </source>
</evidence>
<feature type="transmembrane region" description="Helical" evidence="5">
    <location>
        <begin position="33"/>
        <end position="52"/>
    </location>
</feature>
<dbReference type="Pfam" id="PF12729">
    <property type="entry name" value="4HB_MCP_1"/>
    <property type="match status" value="1"/>
</dbReference>
<dbReference type="InterPro" id="IPR003660">
    <property type="entry name" value="HAMP_dom"/>
</dbReference>
<dbReference type="GO" id="GO:0006935">
    <property type="term" value="P:chemotaxis"/>
    <property type="evidence" value="ECO:0007669"/>
    <property type="project" value="UniProtKB-KW"/>
</dbReference>
<keyword evidence="9" id="KW-1185">Reference proteome</keyword>
<dbReference type="GO" id="GO:0005886">
    <property type="term" value="C:plasma membrane"/>
    <property type="evidence" value="ECO:0007669"/>
    <property type="project" value="TreeGrafter"/>
</dbReference>
<dbReference type="Gene3D" id="1.10.287.950">
    <property type="entry name" value="Methyl-accepting chemotaxis protein"/>
    <property type="match status" value="1"/>
</dbReference>
<sequence>MTDHTDTAQAASARTDAQSPPPGGFGISLKTKIIGAAILLSVILVAMGLISYERFGEIRQNTRAIVQQNLPRMAEAARLDLAQQEIQTLIRDYALRPDATTRKPVQNQIDDLRKEQQIRLTHARDGATAASMKLLDEYAAKTAQINALIDGIFAADKNATAAGSAATGILQEGKLAALATEIKDIATRLGQEERLQAQRMAKASETIFWQVMALLRNFVIAGVAGAFAAGIWIMVSLTRGLRATGQLSASVAEGNLLVAPRLRGNDEMTALLGNMNRMVLAMRSVVADVAQGVGSVTGGASEMAQTSTALSTTARVQSVAIERASSSIEEIAANISETARNASVTEEAAHRAVGVAQEAGTTVAAAATAMQSIAEKISFVQEIARQTDLLALNAAVEAARAGEHGRGFAVVAAEVRKLSERSQEAASDIDRLSRDTVRTATGANDLLRHVVTEIETTARLVAQITRASHEMAQGVGEITQVVHQIDRSAQDNSRVAQHLSEAAAQLADQAGRLTGAVSFFRLEAQPEPASEAELAGDATPSIAQAA</sequence>
<dbReference type="AlphaFoldDB" id="A0A918IRY3"/>
<keyword evidence="5" id="KW-1133">Transmembrane helix</keyword>
<comment type="caution">
    <text evidence="8">The sequence shown here is derived from an EMBL/GenBank/DDBJ whole genome shotgun (WGS) entry which is preliminary data.</text>
</comment>
<feature type="transmembrane region" description="Helical" evidence="5">
    <location>
        <begin position="207"/>
        <end position="235"/>
    </location>
</feature>
<dbReference type="SUPFAM" id="SSF58104">
    <property type="entry name" value="Methyl-accepting chemotaxis protein (MCP) signaling domain"/>
    <property type="match status" value="1"/>
</dbReference>
<feature type="region of interest" description="Disordered" evidence="4">
    <location>
        <begin position="1"/>
        <end position="23"/>
    </location>
</feature>
<reference evidence="8" key="2">
    <citation type="submission" date="2020-09" db="EMBL/GenBank/DDBJ databases">
        <authorList>
            <person name="Sun Q."/>
            <person name="Kim S."/>
        </authorList>
    </citation>
    <scope>NUCLEOTIDE SEQUENCE</scope>
    <source>
        <strain evidence="8">KCTC 23714</strain>
    </source>
</reference>
<dbReference type="Proteomes" id="UP000628984">
    <property type="component" value="Unassembled WGS sequence"/>
</dbReference>
<dbReference type="SMART" id="SM00283">
    <property type="entry name" value="MA"/>
    <property type="match status" value="1"/>
</dbReference>
<dbReference type="PANTHER" id="PTHR43531">
    <property type="entry name" value="PROTEIN ICFG"/>
    <property type="match status" value="1"/>
</dbReference>
<proteinExistence type="inferred from homology"/>
<keyword evidence="3" id="KW-0807">Transducer</keyword>
<dbReference type="InterPro" id="IPR004090">
    <property type="entry name" value="Chemotax_Me-accpt_rcpt"/>
</dbReference>
<evidence type="ECO:0000256" key="4">
    <source>
        <dbReference type="SAM" id="MobiDB-lite"/>
    </source>
</evidence>
<evidence type="ECO:0000259" key="7">
    <source>
        <dbReference type="PROSITE" id="PS50885"/>
    </source>
</evidence>
<dbReference type="RefSeq" id="WP_189633330.1">
    <property type="nucleotide sequence ID" value="NZ_BMYQ01000003.1"/>
</dbReference>
<keyword evidence="1" id="KW-0145">Chemotaxis</keyword>
<feature type="compositionally biased region" description="Polar residues" evidence="4">
    <location>
        <begin position="7"/>
        <end position="18"/>
    </location>
</feature>
<dbReference type="PROSITE" id="PS50885">
    <property type="entry name" value="HAMP"/>
    <property type="match status" value="1"/>
</dbReference>
<evidence type="ECO:0000313" key="8">
    <source>
        <dbReference type="EMBL" id="GGW28213.1"/>
    </source>
</evidence>
<evidence type="ECO:0000313" key="9">
    <source>
        <dbReference type="Proteomes" id="UP000628984"/>
    </source>
</evidence>
<dbReference type="InterPro" id="IPR004089">
    <property type="entry name" value="MCPsignal_dom"/>
</dbReference>
<evidence type="ECO:0000256" key="1">
    <source>
        <dbReference type="ARBA" id="ARBA00022500"/>
    </source>
</evidence>
<evidence type="ECO:0000256" key="3">
    <source>
        <dbReference type="PROSITE-ProRule" id="PRU00284"/>
    </source>
</evidence>
<comment type="similarity">
    <text evidence="2">Belongs to the methyl-accepting chemotaxis (MCP) protein family.</text>
</comment>
<gene>
    <name evidence="8" type="primary">mcpJ</name>
    <name evidence="8" type="ORF">GCM10011452_16130</name>
</gene>
<feature type="domain" description="HAMP" evidence="7">
    <location>
        <begin position="235"/>
        <end position="287"/>
    </location>
</feature>
<dbReference type="GO" id="GO:0007165">
    <property type="term" value="P:signal transduction"/>
    <property type="evidence" value="ECO:0007669"/>
    <property type="project" value="UniProtKB-KW"/>
</dbReference>
<dbReference type="EMBL" id="BMYQ01000003">
    <property type="protein sequence ID" value="GGW28213.1"/>
    <property type="molecule type" value="Genomic_DNA"/>
</dbReference>
<dbReference type="PANTHER" id="PTHR43531:SF11">
    <property type="entry name" value="METHYL-ACCEPTING CHEMOTAXIS PROTEIN 3"/>
    <property type="match status" value="1"/>
</dbReference>
<feature type="domain" description="Methyl-accepting transducer" evidence="6">
    <location>
        <begin position="292"/>
        <end position="507"/>
    </location>
</feature>
<accession>A0A918IRY3</accession>
<dbReference type="PRINTS" id="PR00260">
    <property type="entry name" value="CHEMTRNSDUCR"/>
</dbReference>
<dbReference type="Pfam" id="PF00015">
    <property type="entry name" value="MCPsignal"/>
    <property type="match status" value="1"/>
</dbReference>
<dbReference type="InterPro" id="IPR024478">
    <property type="entry name" value="HlyB_4HB_MCP"/>
</dbReference>
<name>A0A918IRY3_9RHOB</name>
<keyword evidence="5" id="KW-0472">Membrane</keyword>
<reference evidence="8" key="1">
    <citation type="journal article" date="2014" name="Int. J. Syst. Evol. Microbiol.">
        <title>Complete genome sequence of Corynebacterium casei LMG S-19264T (=DSM 44701T), isolated from a smear-ripened cheese.</title>
        <authorList>
            <consortium name="US DOE Joint Genome Institute (JGI-PGF)"/>
            <person name="Walter F."/>
            <person name="Albersmeier A."/>
            <person name="Kalinowski J."/>
            <person name="Ruckert C."/>
        </authorList>
    </citation>
    <scope>NUCLEOTIDE SEQUENCE</scope>
    <source>
        <strain evidence="8">KCTC 23714</strain>
    </source>
</reference>
<evidence type="ECO:0000256" key="2">
    <source>
        <dbReference type="ARBA" id="ARBA00029447"/>
    </source>
</evidence>
<organism evidence="8 9">
    <name type="scientific">Gemmobacter lanyuensis</name>
    <dbReference type="NCBI Taxonomy" id="1054497"/>
    <lineage>
        <taxon>Bacteria</taxon>
        <taxon>Pseudomonadati</taxon>
        <taxon>Pseudomonadota</taxon>
        <taxon>Alphaproteobacteria</taxon>
        <taxon>Rhodobacterales</taxon>
        <taxon>Paracoccaceae</taxon>
        <taxon>Gemmobacter</taxon>
    </lineage>
</organism>
<dbReference type="PROSITE" id="PS50111">
    <property type="entry name" value="CHEMOTAXIS_TRANSDUC_2"/>
    <property type="match status" value="1"/>
</dbReference>
<evidence type="ECO:0000256" key="5">
    <source>
        <dbReference type="SAM" id="Phobius"/>
    </source>
</evidence>
<dbReference type="InterPro" id="IPR051310">
    <property type="entry name" value="MCP_chemotaxis"/>
</dbReference>
<keyword evidence="5" id="KW-0812">Transmembrane</keyword>